<accession>A0A9J7DJR5</accession>
<sequence length="244" mass="28248">MENFNCNASIDASTNYMLQHFYTSLTQDLPLQTINTATMLSTYVNPQNIERMVQLEMERIKENCARKEEQYVEQMLSENPIIIERRTNATAVNCQQSVTRQQHQGGLQQTQMYQQIMDPTGAAVMLSPNDNTITATTVTATSLLPLKQQSSHQQQQHQQQQRADACRRSRYNNKIKKAKTKYRHKYMSQKLLQSTQMFDCIQDLISQAESHLLAQGLTKDKLQQLRLNYGMYKVKPEHRQQIGS</sequence>
<dbReference type="VEuPathDB" id="VectorBase:MDOMA2_005584"/>
<evidence type="ECO:0000313" key="2">
    <source>
        <dbReference type="RefSeq" id="XP_019893696.2"/>
    </source>
</evidence>
<protein>
    <submittedName>
        <fullName evidence="2">Protein sisterless A-like</fullName>
    </submittedName>
</protein>
<name>A0A9J7DJR5_MUSDO</name>
<dbReference type="AlphaFoldDB" id="A0A9J7DJR5"/>
<dbReference type="GeneID" id="109613384"/>
<keyword evidence="1" id="KW-1185">Reference proteome</keyword>
<organism evidence="1 2">
    <name type="scientific">Musca domestica</name>
    <name type="common">House fly</name>
    <dbReference type="NCBI Taxonomy" id="7370"/>
    <lineage>
        <taxon>Eukaryota</taxon>
        <taxon>Metazoa</taxon>
        <taxon>Ecdysozoa</taxon>
        <taxon>Arthropoda</taxon>
        <taxon>Hexapoda</taxon>
        <taxon>Insecta</taxon>
        <taxon>Pterygota</taxon>
        <taxon>Neoptera</taxon>
        <taxon>Endopterygota</taxon>
        <taxon>Diptera</taxon>
        <taxon>Brachycera</taxon>
        <taxon>Muscomorpha</taxon>
        <taxon>Muscoidea</taxon>
        <taxon>Muscidae</taxon>
        <taxon>Musca</taxon>
    </lineage>
</organism>
<dbReference type="RefSeq" id="XP_019893696.2">
    <property type="nucleotide sequence ID" value="XM_020038137.2"/>
</dbReference>
<evidence type="ECO:0000313" key="1">
    <source>
        <dbReference type="Proteomes" id="UP001652621"/>
    </source>
</evidence>
<gene>
    <name evidence="2" type="primary">LOC109613384</name>
</gene>
<reference evidence="2" key="1">
    <citation type="submission" date="2025-08" db="UniProtKB">
        <authorList>
            <consortium name="RefSeq"/>
        </authorList>
    </citation>
    <scope>IDENTIFICATION</scope>
    <source>
        <strain evidence="2">Aabys</strain>
        <tissue evidence="2">Whole body</tissue>
    </source>
</reference>
<dbReference type="OrthoDB" id="7935458at2759"/>
<dbReference type="Proteomes" id="UP001652621">
    <property type="component" value="Unplaced"/>
</dbReference>
<proteinExistence type="predicted"/>
<dbReference type="KEGG" id="mde:109613384"/>